<dbReference type="InterPro" id="IPR019225">
    <property type="entry name" value="DUF2155"/>
</dbReference>
<organism evidence="1 2">
    <name type="scientific">Bartonella ancashensis</name>
    <dbReference type="NCBI Taxonomy" id="1318743"/>
    <lineage>
        <taxon>Bacteria</taxon>
        <taxon>Pseudomonadati</taxon>
        <taxon>Pseudomonadota</taxon>
        <taxon>Alphaproteobacteria</taxon>
        <taxon>Hyphomicrobiales</taxon>
        <taxon>Bartonellaceae</taxon>
        <taxon>Bartonella</taxon>
    </lineage>
</organism>
<dbReference type="KEGG" id="banc:PU02_1106"/>
<dbReference type="STRING" id="1318743.PU02_1106"/>
<sequence>MKFSLLSKLGCFLYAILMGIGVVLFVVGEVQAQRVSNEIAILSGLDKITGRTTRFEVPIGQVYRFGALQITPRACYASSKDEPARTSGFLEVYEVVQDKKVQRIFAGWMFSDSPGLNAVEHPIYDVWLEDCKKN</sequence>
<dbReference type="Proteomes" id="UP000057213">
    <property type="component" value="Chromosome"/>
</dbReference>
<evidence type="ECO:0008006" key="3">
    <source>
        <dbReference type="Google" id="ProtNLM"/>
    </source>
</evidence>
<dbReference type="OrthoDB" id="9810376at2"/>
<accession>A0A0M4L7J2</accession>
<keyword evidence="2" id="KW-1185">Reference proteome</keyword>
<dbReference type="PATRIC" id="fig|1318743.3.peg.1122"/>
<evidence type="ECO:0000313" key="1">
    <source>
        <dbReference type="EMBL" id="ALE03920.1"/>
    </source>
</evidence>
<dbReference type="RefSeq" id="WP_053944396.1">
    <property type="nucleotide sequence ID" value="NZ_CP010401.1"/>
</dbReference>
<protein>
    <recommendedName>
        <fullName evidence="3">DUF2155 domain-containing protein</fullName>
    </recommendedName>
</protein>
<dbReference type="AlphaFoldDB" id="A0A0M4L7J2"/>
<gene>
    <name evidence="1" type="ORF">PU02_1106</name>
</gene>
<name>A0A0M4L7J2_9HYPH</name>
<reference evidence="1 2" key="1">
    <citation type="journal article" date="2015" name="Genome Announc.">
        <title>Complete Genome Sequence of Bartonella ancashensis Strain 20.00, Isolated from the Blood of a Patient with Verruga Peruana.</title>
        <authorList>
            <person name="Hang J."/>
            <person name="Mullins K.E."/>
            <person name="Clifford R.J."/>
            <person name="Onmus-Leone F."/>
            <person name="Yang Y."/>
            <person name="Jiang J."/>
            <person name="Leguia M."/>
            <person name="Kasper M.R."/>
            <person name="Maguina C."/>
            <person name="Lesho E.P."/>
            <person name="Jarman R.G."/>
            <person name="Richards A.L."/>
            <person name="Blazes D."/>
        </authorList>
    </citation>
    <scope>NUCLEOTIDE SEQUENCE [LARGE SCALE GENOMIC DNA]</scope>
    <source>
        <strain evidence="1 2">20.00</strain>
    </source>
</reference>
<dbReference type="EMBL" id="CP010401">
    <property type="protein sequence ID" value="ALE03920.1"/>
    <property type="molecule type" value="Genomic_DNA"/>
</dbReference>
<proteinExistence type="predicted"/>
<evidence type="ECO:0000313" key="2">
    <source>
        <dbReference type="Proteomes" id="UP000057213"/>
    </source>
</evidence>
<dbReference type="Pfam" id="PF09923">
    <property type="entry name" value="DUF2155"/>
    <property type="match status" value="1"/>
</dbReference>